<keyword evidence="2" id="KW-1185">Reference proteome</keyword>
<gene>
    <name evidence="1" type="ORF">K3769_03220</name>
</gene>
<dbReference type="Proteomes" id="UP001165590">
    <property type="component" value="Unassembled WGS sequence"/>
</dbReference>
<dbReference type="EMBL" id="JAIFZO010000002">
    <property type="protein sequence ID" value="MCX4231798.1"/>
    <property type="molecule type" value="Genomic_DNA"/>
</dbReference>
<proteinExistence type="predicted"/>
<organism evidence="1 2">
    <name type="scientific">Streptomyces ortus</name>
    <dbReference type="NCBI Taxonomy" id="2867268"/>
    <lineage>
        <taxon>Bacteria</taxon>
        <taxon>Bacillati</taxon>
        <taxon>Actinomycetota</taxon>
        <taxon>Actinomycetes</taxon>
        <taxon>Kitasatosporales</taxon>
        <taxon>Streptomycetaceae</taxon>
        <taxon>Streptomyces</taxon>
    </lineage>
</organism>
<sequence length="234" mass="24502">MGWVTDDGLHEGHLVAVLADGRDATAADNPHGDNTAWWCFDGTDGRPRATGVRAGCDCYAESVDEVVRTWRGSTVHPVYFGDDDRTDGTDGEEMSGPYAEWWTVHVAPATSTAVPGEIADLLDTVRVRLAGLGEQRPLAALTAVARLEGIAAAAAVRAAGAVQHGGGSWADIGGALGVSRQAAHQRLARRVAALDEQVPGTRTGTTVADPGEATFGAGETAVDTYRLTRRGEDR</sequence>
<name>A0ABT3UWU1_9ACTN</name>
<protein>
    <submittedName>
        <fullName evidence="1">Uncharacterized protein</fullName>
    </submittedName>
</protein>
<accession>A0ABT3UWU1</accession>
<reference evidence="1" key="1">
    <citation type="journal article" date="2022" name="bioRxiv">
        <title>Discovery and biosynthetic assessment of Streptomyces ortus sp nov. isolated from a deep-sea sponge.</title>
        <authorList>
            <person name="Williams S.E."/>
        </authorList>
    </citation>
    <scope>NUCLEOTIDE SEQUENCE</scope>
    <source>
        <strain evidence="1">A15ISP2-DRY2</strain>
    </source>
</reference>
<evidence type="ECO:0000313" key="1">
    <source>
        <dbReference type="EMBL" id="MCX4231798.1"/>
    </source>
</evidence>
<dbReference type="RefSeq" id="WP_267024917.1">
    <property type="nucleotide sequence ID" value="NZ_JAIFZO010000002.1"/>
</dbReference>
<comment type="caution">
    <text evidence="1">The sequence shown here is derived from an EMBL/GenBank/DDBJ whole genome shotgun (WGS) entry which is preliminary data.</text>
</comment>
<evidence type="ECO:0000313" key="2">
    <source>
        <dbReference type="Proteomes" id="UP001165590"/>
    </source>
</evidence>